<organism evidence="2 3">
    <name type="scientific">Aeromonas veronii</name>
    <dbReference type="NCBI Taxonomy" id="654"/>
    <lineage>
        <taxon>Bacteria</taxon>
        <taxon>Pseudomonadati</taxon>
        <taxon>Pseudomonadota</taxon>
        <taxon>Gammaproteobacteria</taxon>
        <taxon>Aeromonadales</taxon>
        <taxon>Aeromonadaceae</taxon>
        <taxon>Aeromonas</taxon>
    </lineage>
</organism>
<evidence type="ECO:0000313" key="3">
    <source>
        <dbReference type="Proteomes" id="UP000439123"/>
    </source>
</evidence>
<evidence type="ECO:0000256" key="1">
    <source>
        <dbReference type="SAM" id="MobiDB-lite"/>
    </source>
</evidence>
<gene>
    <name evidence="2" type="ORF">AERO8C_150121</name>
</gene>
<reference evidence="2 3" key="1">
    <citation type="submission" date="2019-10" db="EMBL/GenBank/DDBJ databases">
        <authorList>
            <person name="Karimi E."/>
        </authorList>
    </citation>
    <scope>NUCLEOTIDE SEQUENCE [LARGE SCALE GENOMIC DNA]</scope>
    <source>
        <strain evidence="2">Aeromonas sp. 8C</strain>
    </source>
</reference>
<evidence type="ECO:0000313" key="2">
    <source>
        <dbReference type="EMBL" id="VXA83303.1"/>
    </source>
</evidence>
<proteinExistence type="predicted"/>
<name>A0A653KV32_AERVE</name>
<sequence>MLVNGMLTPMAAFLHLMQVNTMQGVHDEIDPFDAGSCSGAAGRPDPGCPDRARQG</sequence>
<protein>
    <submittedName>
        <fullName evidence="2">Uncharacterized protein</fullName>
    </submittedName>
</protein>
<dbReference type="Proteomes" id="UP000439123">
    <property type="component" value="Unassembled WGS sequence"/>
</dbReference>
<dbReference type="AlphaFoldDB" id="A0A653KV32"/>
<accession>A0A653KV32</accession>
<dbReference type="EMBL" id="CABWLC010000007">
    <property type="protein sequence ID" value="VXA83303.1"/>
    <property type="molecule type" value="Genomic_DNA"/>
</dbReference>
<feature type="region of interest" description="Disordered" evidence="1">
    <location>
        <begin position="32"/>
        <end position="55"/>
    </location>
</feature>